<evidence type="ECO:0000313" key="7">
    <source>
        <dbReference type="Proteomes" id="UP000650467"/>
    </source>
</evidence>
<dbReference type="Gene3D" id="3.40.50.2000">
    <property type="entry name" value="Glycogen Phosphorylase B"/>
    <property type="match status" value="2"/>
</dbReference>
<reference evidence="6" key="1">
    <citation type="journal article" date="2020" name="bioRxiv">
        <title>Comparative genomics of Chlamydomonas.</title>
        <authorList>
            <person name="Craig R.J."/>
            <person name="Hasan A.R."/>
            <person name="Ness R.W."/>
            <person name="Keightley P.D."/>
        </authorList>
    </citation>
    <scope>NUCLEOTIDE SEQUENCE</scope>
    <source>
        <strain evidence="6">SAG 7.73</strain>
    </source>
</reference>
<keyword evidence="7" id="KW-1185">Reference proteome</keyword>
<sequence>MGISPKRVALGAVTTAAVGYGGFRATLHVRRQCHAAPVVAFAGCHVYSGLALAEALRLQGVESVFLGTRGAIGSQYRAIPAHGFHMCEVPYVELVRPLKRMANVWGALRFPFCIMSSASALVSAAPDVVVGIGGSLSVPACLAAIALGIPLLVYEPNAKTGAANASLHRLARRTLLAFPAASLGLKFPERCTVIGPAVRPGVLTSAGVNKSEPGGGTGTAKAGSGRGKVARCGGGCDAKSRAAAEKRRAQAREALGLKGRSGSGAGSGSERLLVVLGGSKGCCYLNQVTHNVLPQLANVPGLQVLWQTGIRQHVAYAGGQAATMSNVRCVPHISDVGSALAAADLVLSRAGAASVAELGAVGAPCLLVPSPAVDEERQAANAHVLVDAGLAELVPQLHVDEHGISGRLLPLLSPDGGKRLAAMKGRCCSSCKVDSSSSSGSGSSTGGGASAAVTGGQGASGNGREGAETLVTFPTGWDALEAGCRSILEHARR</sequence>
<dbReference type="GO" id="GO:0005975">
    <property type="term" value="P:carbohydrate metabolic process"/>
    <property type="evidence" value="ECO:0007669"/>
    <property type="project" value="InterPro"/>
</dbReference>
<name>A0A835T5W9_CHLIN</name>
<dbReference type="EMBL" id="JAEHOC010000008">
    <property type="protein sequence ID" value="KAG2439343.1"/>
    <property type="molecule type" value="Genomic_DNA"/>
</dbReference>
<evidence type="ECO:0000256" key="2">
    <source>
        <dbReference type="ARBA" id="ARBA00022679"/>
    </source>
</evidence>
<feature type="domain" description="Glycosyl transferase family 28 C-terminal" evidence="5">
    <location>
        <begin position="273"/>
        <end position="414"/>
    </location>
</feature>
<organism evidence="6 7">
    <name type="scientific">Chlamydomonas incerta</name>
    <dbReference type="NCBI Taxonomy" id="51695"/>
    <lineage>
        <taxon>Eukaryota</taxon>
        <taxon>Viridiplantae</taxon>
        <taxon>Chlorophyta</taxon>
        <taxon>core chlorophytes</taxon>
        <taxon>Chlorophyceae</taxon>
        <taxon>CS clade</taxon>
        <taxon>Chlamydomonadales</taxon>
        <taxon>Chlamydomonadaceae</taxon>
        <taxon>Chlamydomonas</taxon>
    </lineage>
</organism>
<dbReference type="AlphaFoldDB" id="A0A835T5W9"/>
<dbReference type="Proteomes" id="UP000650467">
    <property type="component" value="Unassembled WGS sequence"/>
</dbReference>
<dbReference type="PANTHER" id="PTHR21015">
    <property type="entry name" value="UDP-N-ACETYLGLUCOSAMINE--N-ACETYLMURAMYL-(PENTAPEPTIDE) PYROPHOSPHORYL-UNDECAPRENOL N-ACETYLGLUCOSAMINE TRANSFERASE 1"/>
    <property type="match status" value="1"/>
</dbReference>
<dbReference type="InterPro" id="IPR007235">
    <property type="entry name" value="Glyco_trans_28_C"/>
</dbReference>
<feature type="compositionally biased region" description="Gly residues" evidence="3">
    <location>
        <begin position="443"/>
        <end position="464"/>
    </location>
</feature>
<accession>A0A835T5W9</accession>
<keyword evidence="1" id="KW-0328">Glycosyltransferase</keyword>
<dbReference type="Pfam" id="PF03033">
    <property type="entry name" value="Glyco_transf_28"/>
    <property type="match status" value="1"/>
</dbReference>
<dbReference type="PANTHER" id="PTHR21015:SF22">
    <property type="entry name" value="GLYCOSYLTRANSFERASE"/>
    <property type="match status" value="1"/>
</dbReference>
<dbReference type="CDD" id="cd03785">
    <property type="entry name" value="GT28_MurG"/>
    <property type="match status" value="1"/>
</dbReference>
<protein>
    <recommendedName>
        <fullName evidence="8">Undecaprenyldiphospho-muramoylpentapeptide beta-N-acetylglucosaminyltransferase</fullName>
    </recommendedName>
</protein>
<dbReference type="Pfam" id="PF04101">
    <property type="entry name" value="Glyco_tran_28_C"/>
    <property type="match status" value="1"/>
</dbReference>
<evidence type="ECO:0008006" key="8">
    <source>
        <dbReference type="Google" id="ProtNLM"/>
    </source>
</evidence>
<dbReference type="InterPro" id="IPR004276">
    <property type="entry name" value="GlycoTrans_28_N"/>
</dbReference>
<comment type="caution">
    <text evidence="6">The sequence shown here is derived from an EMBL/GenBank/DDBJ whole genome shotgun (WGS) entry which is preliminary data.</text>
</comment>
<evidence type="ECO:0000259" key="5">
    <source>
        <dbReference type="Pfam" id="PF04101"/>
    </source>
</evidence>
<feature type="domain" description="Glycosyltransferase family 28 N-terminal" evidence="4">
    <location>
        <begin position="45"/>
        <end position="174"/>
    </location>
</feature>
<proteinExistence type="predicted"/>
<dbReference type="OrthoDB" id="20273at2759"/>
<feature type="region of interest" description="Disordered" evidence="3">
    <location>
        <begin position="205"/>
        <end position="224"/>
    </location>
</feature>
<gene>
    <name evidence="6" type="ORF">HXX76_004702</name>
</gene>
<keyword evidence="2" id="KW-0808">Transferase</keyword>
<feature type="region of interest" description="Disordered" evidence="3">
    <location>
        <begin position="435"/>
        <end position="467"/>
    </location>
</feature>
<dbReference type="GO" id="GO:0016758">
    <property type="term" value="F:hexosyltransferase activity"/>
    <property type="evidence" value="ECO:0007669"/>
    <property type="project" value="InterPro"/>
</dbReference>
<evidence type="ECO:0000313" key="6">
    <source>
        <dbReference type="EMBL" id="KAG2439343.1"/>
    </source>
</evidence>
<evidence type="ECO:0000256" key="1">
    <source>
        <dbReference type="ARBA" id="ARBA00022676"/>
    </source>
</evidence>
<dbReference type="SUPFAM" id="SSF53756">
    <property type="entry name" value="UDP-Glycosyltransferase/glycogen phosphorylase"/>
    <property type="match status" value="2"/>
</dbReference>
<evidence type="ECO:0000259" key="4">
    <source>
        <dbReference type="Pfam" id="PF03033"/>
    </source>
</evidence>
<evidence type="ECO:0000256" key="3">
    <source>
        <dbReference type="SAM" id="MobiDB-lite"/>
    </source>
</evidence>